<sequence>MTCPTLGVVRCLWVRESGPRFLTSSVKVKGRQTVSVTEIFVAYKTSKSRPGVEVLGAPRKKVYGKERWGEFDNGFQYSVVRIVCLLRRHTRSMTATGMCSSGRAAGT</sequence>
<name>A0A919RK61_9ACTN</name>
<comment type="caution">
    <text evidence="1">The sequence shown here is derived from an EMBL/GenBank/DDBJ whole genome shotgun (WGS) entry which is preliminary data.</text>
</comment>
<gene>
    <name evidence="1" type="ORF">Ssi02_55770</name>
</gene>
<dbReference type="Proteomes" id="UP000606172">
    <property type="component" value="Unassembled WGS sequence"/>
</dbReference>
<keyword evidence="2" id="KW-1185">Reference proteome</keyword>
<protein>
    <submittedName>
        <fullName evidence="1">Uncharacterized protein</fullName>
    </submittedName>
</protein>
<evidence type="ECO:0000313" key="2">
    <source>
        <dbReference type="Proteomes" id="UP000606172"/>
    </source>
</evidence>
<proteinExistence type="predicted"/>
<evidence type="ECO:0000313" key="1">
    <source>
        <dbReference type="EMBL" id="GII95346.1"/>
    </source>
</evidence>
<dbReference type="AlphaFoldDB" id="A0A919RK61"/>
<reference evidence="1" key="1">
    <citation type="submission" date="2021-01" db="EMBL/GenBank/DDBJ databases">
        <title>Whole genome shotgun sequence of Sinosporangium siamense NBRC 109515.</title>
        <authorList>
            <person name="Komaki H."/>
            <person name="Tamura T."/>
        </authorList>
    </citation>
    <scope>NUCLEOTIDE SEQUENCE</scope>
    <source>
        <strain evidence="1">NBRC 109515</strain>
    </source>
</reference>
<organism evidence="1 2">
    <name type="scientific">Sinosporangium siamense</name>
    <dbReference type="NCBI Taxonomy" id="1367973"/>
    <lineage>
        <taxon>Bacteria</taxon>
        <taxon>Bacillati</taxon>
        <taxon>Actinomycetota</taxon>
        <taxon>Actinomycetes</taxon>
        <taxon>Streptosporangiales</taxon>
        <taxon>Streptosporangiaceae</taxon>
        <taxon>Sinosporangium</taxon>
    </lineage>
</organism>
<dbReference type="EMBL" id="BOOW01000035">
    <property type="protein sequence ID" value="GII95346.1"/>
    <property type="molecule type" value="Genomic_DNA"/>
</dbReference>
<accession>A0A919RK61</accession>